<dbReference type="OMA" id="SEECKSD"/>
<feature type="region of interest" description="Disordered" evidence="12">
    <location>
        <begin position="124"/>
        <end position="149"/>
    </location>
</feature>
<dbReference type="GO" id="GO:0010150">
    <property type="term" value="P:leaf senescence"/>
    <property type="evidence" value="ECO:0007669"/>
    <property type="project" value="EnsemblPlants"/>
</dbReference>
<dbReference type="GO" id="GO:0034045">
    <property type="term" value="C:phagophore assembly site membrane"/>
    <property type="evidence" value="ECO:0007669"/>
    <property type="project" value="UniProtKB-SubCell"/>
</dbReference>
<dbReference type="GO" id="GO:0005789">
    <property type="term" value="C:endoplasmic reticulum membrane"/>
    <property type="evidence" value="ECO:0007669"/>
    <property type="project" value="UniProtKB-SubCell"/>
</dbReference>
<evidence type="ECO:0000313" key="14">
    <source>
        <dbReference type="Proteomes" id="UP000017836"/>
    </source>
</evidence>
<reference evidence="14" key="1">
    <citation type="journal article" date="2013" name="Science">
        <title>The Amborella genome and the evolution of flowering plants.</title>
        <authorList>
            <consortium name="Amborella Genome Project"/>
        </authorList>
    </citation>
    <scope>NUCLEOTIDE SEQUENCE [LARGE SCALE GENOMIC DNA]</scope>
</reference>
<proteinExistence type="inferred from homology"/>
<evidence type="ECO:0000256" key="2">
    <source>
        <dbReference type="ARBA" id="ARBA00004623"/>
    </source>
</evidence>
<dbReference type="GO" id="GO:0043495">
    <property type="term" value="F:protein-membrane adaptor activity"/>
    <property type="evidence" value="ECO:0000318"/>
    <property type="project" value="GO_Central"/>
</dbReference>
<gene>
    <name evidence="13" type="ORF">AMTR_s00126p00106330</name>
</gene>
<comment type="catalytic activity">
    <reaction evidence="11">
        <text>a 1,2-diacyl-sn-glycero-3-phosphoethanolamine(in) = a 1,2-diacyl-sn-glycero-3-phosphoethanolamine(out)</text>
        <dbReference type="Rhea" id="RHEA:38895"/>
        <dbReference type="ChEBI" id="CHEBI:64612"/>
    </reaction>
</comment>
<keyword evidence="14" id="KW-1185">Reference proteome</keyword>
<organism evidence="13 14">
    <name type="scientific">Amborella trichopoda</name>
    <dbReference type="NCBI Taxonomy" id="13333"/>
    <lineage>
        <taxon>Eukaryota</taxon>
        <taxon>Viridiplantae</taxon>
        <taxon>Streptophyta</taxon>
        <taxon>Embryophyta</taxon>
        <taxon>Tracheophyta</taxon>
        <taxon>Spermatophyta</taxon>
        <taxon>Magnoliopsida</taxon>
        <taxon>Amborellales</taxon>
        <taxon>Amborellaceae</taxon>
        <taxon>Amborella</taxon>
    </lineage>
</organism>
<evidence type="ECO:0000256" key="12">
    <source>
        <dbReference type="SAM" id="MobiDB-lite"/>
    </source>
</evidence>
<dbReference type="GO" id="GO:0000407">
    <property type="term" value="C:phagophore assembly site"/>
    <property type="evidence" value="ECO:0000318"/>
    <property type="project" value="GO_Central"/>
</dbReference>
<dbReference type="GO" id="GO:0000422">
    <property type="term" value="P:autophagy of mitochondrion"/>
    <property type="evidence" value="ECO:0000318"/>
    <property type="project" value="GO_Central"/>
</dbReference>
<dbReference type="InterPro" id="IPR026849">
    <property type="entry name" value="ATG2"/>
</dbReference>
<dbReference type="GO" id="GO:0050832">
    <property type="term" value="P:defense response to fungus"/>
    <property type="evidence" value="ECO:0007669"/>
    <property type="project" value="EnsemblPlants"/>
</dbReference>
<keyword evidence="6" id="KW-0256">Endoplasmic reticulum</keyword>
<comment type="catalytic activity">
    <reaction evidence="10">
        <text>a 1,2-diacyl-sn-glycero-3-phospho-L-serine(in) = a 1,2-diacyl-sn-glycero-3-phospho-L-serine(out)</text>
        <dbReference type="Rhea" id="RHEA:38663"/>
        <dbReference type="ChEBI" id="CHEBI:57262"/>
    </reaction>
</comment>
<comment type="subcellular location">
    <subcellularLocation>
        <location evidence="1">Endoplasmic reticulum membrane</location>
        <topology evidence="1">Peripheral membrane protein</topology>
    </subcellularLocation>
    <subcellularLocation>
        <location evidence="2">Preautophagosomal structure membrane</location>
        <topology evidence="2">Peripheral membrane protein</topology>
    </subcellularLocation>
</comment>
<keyword evidence="5" id="KW-0813">Transport</keyword>
<evidence type="ECO:0000256" key="10">
    <source>
        <dbReference type="ARBA" id="ARBA00024479"/>
    </source>
</evidence>
<keyword evidence="8" id="KW-0445">Lipid transport</keyword>
<evidence type="ECO:0000256" key="7">
    <source>
        <dbReference type="ARBA" id="ARBA00023006"/>
    </source>
</evidence>
<dbReference type="STRING" id="13333.W1NQQ3"/>
<dbReference type="HOGENOM" id="CLU_002235_0_0_1"/>
<protein>
    <recommendedName>
        <fullName evidence="4">Autophagy-related protein 2</fullName>
    </recommendedName>
</protein>
<evidence type="ECO:0000256" key="9">
    <source>
        <dbReference type="ARBA" id="ARBA00023136"/>
    </source>
</evidence>
<evidence type="ECO:0000313" key="13">
    <source>
        <dbReference type="EMBL" id="ERM97144.1"/>
    </source>
</evidence>
<sequence length="2017" mass="220486">MFPWKFSLPVGSMFSELSAKSIFKYWLKKYLRDFINGDIDLAQLDLQLSGGTLRLDDVSLNVDYLNKRLGGTPVIVKEGSIKSISFKIRWKTLNIEIEVEELELVLGPFPGGILDEASQDCSSDIGGKTPVPSKGSGKPDCRTPNGNTGSAYRETLNEVMDFAKMVQRLLLGLHVNVKNLIVAFESSFEKVGMISQHQNILVLRVSEIEDGMFVSEDLITDSDSRHGISSQPIELVKSVKFQGATLELLQTGDVENLSAYTASSFESLPFSNPLPILIGENGGFGGTLKLSIPWQSGSLDIPKLDADLFMDPIEIKFQPSSLKCIIAFWESFNLIKKDAGCHVTYRAGNSVGSKSSSDRDAFNQCSGVTAVNIFTPSSENSSSCMHSQIYQDMSLLPGTHLIADWVQQGFKTNQRDGAESEADLGASIDQFFECYDALRSSQATLSSNGIWNLTCSFFSAVTAASSLASGSIHIPSEQPQIETSIRANLSSVSIVISLHEEPHYNNTVSGLGTAQNVHFANYNGYSTNSGLLPKLDGLDSGSRHSFTTSVNPEEHLTLSTQDPSGNHVHHIEVKFMDIIVGFQICDKKTTFKARINQFEVDGYFSGEDQLKSNNLSIQCLQAIVYDALPPFPLSFSFPTSGKVVTESSVVKDGKTSPQSNKGSPLVKVNLLRSETSHTCQASVDLVHKVDGLGTSTSFSLKLPLFIVWMNLDMVNTLIGFSKQVESFFKVNTVSILKPSNGTQDSFSCDGQPRSRHGAYTAVDSPNGSLDGRIFLPYARIILNVPSLTCGELEHFSMTENFLSIDFSPCAKTHKPGNVNHNQHGSSSNRIPYMPSSSLHLDMDKLDAYLISFPRNNLKNSDRPILVSGKVFSATTDDQSCISLLWREGPGTGPWIAKRVWEKANLSELRRRKKMNAKAYEFTSVKTAGDVEGVDCQVRQEMILSSSSFLHMCLSHFQINLSGSEYKLLGHLLKLVTDVFSSERNLPDVAEPYGISTERHPSPANAKVFQSSVIIESAVVDVSVRLEEFIDIKDTLRRELPGSWNNLKLRVEQFELLSVSNLGGTPDDNFLWMSHNEGELWGSICGTDDEASDEDLILISSRNSSVRRGDGKGANALASGFTGLSVTHLKYSKMLQSLTSITFRCGTIVAPGGRVDWVLAILSIFSSSTEHNESDGCDRMQKGSPEDTTAYGSSFSLELSDVALCYKPYLRNLNHKYGISISTSDDPFKYVEESGDPVVACVLAAASLILSNETRPGSTADEYNICIQDIGLLLHELSLNENDGVVSYDVGYLRSNGFVQVAGETLIKAIIEVDREDGSWVVECSDCHIKLGTCHDTTSGLIRLVAQLQQLYAPDIEESMVHLQTRWDSVKKSNGENAMVNDINGTSEPPDDGSAGCRSNPVGLLDGILEDVFRCGANRSPPKNSNALSKSPFTCSGVGIGDLQLNKSMPDFALENIHISQHKACFPQIIEDYYLSDLLHASQSSSGSQIFIEESVTPISTTSGNFENEKFGWYEDSSLTIRDNHLSRASDHLSGKQTAEAFSLSGPIEAAQPSVCPKPKGRSILKNTAVTWGIHAGSDWSPGMGGRDVTICLHLMLSGLDIIYDVFPDGETCMSKLSVSIQDFDIHDVSKNAPWKKLLGYYDSKAHPRKSYAKAFKLELEAVKPDPATPLEEYRLQLALLPLRLHLDQVQLDFLIEFFAKKDSSVEQSRTIPNEPLGPNTYSMKNGNWQNIIVEALLPFFQKCDIWPVVVRVDYVPRRVDLVALRGGNYAELLNLVSWKGIDLQLKHVHAVGLYGWASVCETVFGEWLEDISHNQVHKLLKGLAPLRSLVKVGSGAAKLVSLPIKNYKKDHRLLKGMQRGAIAFLRSISMEAVGLGVHLAAGAHEILLQTEYVLTSIPPSLSLAPKGSTETNVRANQPKDAQEGIRQAFESLTHGLGRTASALVGTPLKAYQRGAGAGTALVGAVRAAPSAIVAPVSAAACAAHCALLGMRNSLDPELKKESIEKYSGVPRPRESRQ</sequence>
<evidence type="ECO:0000256" key="3">
    <source>
        <dbReference type="ARBA" id="ARBA00009714"/>
    </source>
</evidence>
<dbReference type="GO" id="GO:0061723">
    <property type="term" value="P:glycophagy"/>
    <property type="evidence" value="ECO:0000318"/>
    <property type="project" value="GO_Central"/>
</dbReference>
<dbReference type="eggNOG" id="KOG2993">
    <property type="taxonomic scope" value="Eukaryota"/>
</dbReference>
<dbReference type="GO" id="GO:0006869">
    <property type="term" value="P:lipid transport"/>
    <property type="evidence" value="ECO:0007669"/>
    <property type="project" value="UniProtKB-KW"/>
</dbReference>
<dbReference type="GO" id="GO:0000425">
    <property type="term" value="P:pexophagy"/>
    <property type="evidence" value="ECO:0000318"/>
    <property type="project" value="GO_Central"/>
</dbReference>
<keyword evidence="9" id="KW-0472">Membrane</keyword>
<comment type="similarity">
    <text evidence="3">Belongs to the ATG2 family.</text>
</comment>
<evidence type="ECO:0000256" key="11">
    <source>
        <dbReference type="ARBA" id="ARBA00024615"/>
    </source>
</evidence>
<dbReference type="GO" id="GO:0061709">
    <property type="term" value="P:reticulophagy"/>
    <property type="evidence" value="ECO:0000318"/>
    <property type="project" value="GO_Central"/>
</dbReference>
<dbReference type="Pfam" id="PF13329">
    <property type="entry name" value="ATG2_CAD"/>
    <property type="match status" value="2"/>
</dbReference>
<dbReference type="PANTHER" id="PTHR13190">
    <property type="entry name" value="AUTOPHAGY-RELATED 2, ISOFORM A"/>
    <property type="match status" value="1"/>
</dbReference>
<dbReference type="GO" id="GO:0061908">
    <property type="term" value="C:phagophore"/>
    <property type="evidence" value="ECO:0000318"/>
    <property type="project" value="GO_Central"/>
</dbReference>
<dbReference type="EMBL" id="KI396602">
    <property type="protein sequence ID" value="ERM97144.1"/>
    <property type="molecule type" value="Genomic_DNA"/>
</dbReference>
<dbReference type="PANTHER" id="PTHR13190:SF1">
    <property type="entry name" value="AUTOPHAGY-RELATED 2, ISOFORM A"/>
    <property type="match status" value="1"/>
</dbReference>
<evidence type="ECO:0000256" key="8">
    <source>
        <dbReference type="ARBA" id="ARBA00023055"/>
    </source>
</evidence>
<keyword evidence="7" id="KW-0072">Autophagy</keyword>
<evidence type="ECO:0000256" key="4">
    <source>
        <dbReference type="ARBA" id="ARBA00018070"/>
    </source>
</evidence>
<dbReference type="Gramene" id="ERM97144">
    <property type="protein sequence ID" value="ERM97144"/>
    <property type="gene ID" value="AMTR_s00126p00106330"/>
</dbReference>
<dbReference type="OrthoDB" id="18982at2759"/>
<dbReference type="GO" id="GO:0042742">
    <property type="term" value="P:defense response to bacterium"/>
    <property type="evidence" value="ECO:0007669"/>
    <property type="project" value="EnsemblPlants"/>
</dbReference>
<evidence type="ECO:0000256" key="5">
    <source>
        <dbReference type="ARBA" id="ARBA00022448"/>
    </source>
</evidence>
<dbReference type="Proteomes" id="UP000017836">
    <property type="component" value="Unassembled WGS sequence"/>
</dbReference>
<dbReference type="GO" id="GO:0032266">
    <property type="term" value="F:phosphatidylinositol-3-phosphate binding"/>
    <property type="evidence" value="ECO:0000318"/>
    <property type="project" value="GO_Central"/>
</dbReference>
<dbReference type="GO" id="GO:0034727">
    <property type="term" value="P:piecemeal microautophagy of the nucleus"/>
    <property type="evidence" value="ECO:0000318"/>
    <property type="project" value="GO_Central"/>
</dbReference>
<dbReference type="KEGG" id="atr:18425094"/>
<evidence type="ECO:0000256" key="6">
    <source>
        <dbReference type="ARBA" id="ARBA00022824"/>
    </source>
</evidence>
<dbReference type="GO" id="GO:0000045">
    <property type="term" value="P:autophagosome assembly"/>
    <property type="evidence" value="ECO:0000318"/>
    <property type="project" value="GO_Central"/>
</dbReference>
<name>W1NQQ3_AMBTC</name>
<accession>W1NQQ3</accession>
<evidence type="ECO:0000256" key="1">
    <source>
        <dbReference type="ARBA" id="ARBA00004406"/>
    </source>
</evidence>